<dbReference type="InterPro" id="IPR000847">
    <property type="entry name" value="LysR_HTH_N"/>
</dbReference>
<accession>J0XCY4</accession>
<feature type="domain" description="HTH lysR-type" evidence="5">
    <location>
        <begin position="1"/>
        <end position="57"/>
    </location>
</feature>
<evidence type="ECO:0000256" key="2">
    <source>
        <dbReference type="ARBA" id="ARBA00023015"/>
    </source>
</evidence>
<dbReference type="NCBIfam" id="NF002964">
    <property type="entry name" value="PRK03635.1"/>
    <property type="match status" value="1"/>
</dbReference>
<keyword evidence="2" id="KW-0805">Transcription regulation</keyword>
<comment type="similarity">
    <text evidence="1">Belongs to the LysR transcriptional regulatory family.</text>
</comment>
<dbReference type="InterPro" id="IPR036390">
    <property type="entry name" value="WH_DNA-bd_sf"/>
</dbReference>
<organism evidence="6 7">
    <name type="scientific">Actinomyces massiliensis F0489</name>
    <dbReference type="NCBI Taxonomy" id="1125718"/>
    <lineage>
        <taxon>Bacteria</taxon>
        <taxon>Bacillati</taxon>
        <taxon>Actinomycetota</taxon>
        <taxon>Actinomycetes</taxon>
        <taxon>Actinomycetales</taxon>
        <taxon>Actinomycetaceae</taxon>
        <taxon>Actinomyces</taxon>
    </lineage>
</organism>
<dbReference type="GO" id="GO:0003700">
    <property type="term" value="F:DNA-binding transcription factor activity"/>
    <property type="evidence" value="ECO:0007669"/>
    <property type="project" value="InterPro"/>
</dbReference>
<keyword evidence="7" id="KW-1185">Reference proteome</keyword>
<evidence type="ECO:0000256" key="1">
    <source>
        <dbReference type="ARBA" id="ARBA00009437"/>
    </source>
</evidence>
<dbReference type="OrthoDB" id="3252676at2"/>
<dbReference type="Pfam" id="PF03466">
    <property type="entry name" value="LysR_substrate"/>
    <property type="match status" value="1"/>
</dbReference>
<evidence type="ECO:0000256" key="3">
    <source>
        <dbReference type="ARBA" id="ARBA00023125"/>
    </source>
</evidence>
<evidence type="ECO:0000256" key="4">
    <source>
        <dbReference type="ARBA" id="ARBA00023163"/>
    </source>
</evidence>
<dbReference type="Pfam" id="PF00126">
    <property type="entry name" value="HTH_1"/>
    <property type="match status" value="1"/>
</dbReference>
<dbReference type="Proteomes" id="UP000002941">
    <property type="component" value="Unassembled WGS sequence"/>
</dbReference>
<dbReference type="PROSITE" id="PS50931">
    <property type="entry name" value="HTH_LYSR"/>
    <property type="match status" value="1"/>
</dbReference>
<dbReference type="AlphaFoldDB" id="J0XCY4"/>
<protein>
    <submittedName>
        <fullName evidence="6">Transcriptional regulator, ArgP family</fullName>
    </submittedName>
</protein>
<dbReference type="PANTHER" id="PTHR30579:SF2">
    <property type="entry name" value="HTH-TYPE TRANSCRIPTIONAL REGULATOR ARGP"/>
    <property type="match status" value="1"/>
</dbReference>
<keyword evidence="4" id="KW-0804">Transcription</keyword>
<dbReference type="eggNOG" id="COG0583">
    <property type="taxonomic scope" value="Bacteria"/>
</dbReference>
<dbReference type="EMBL" id="AKFT01000056">
    <property type="protein sequence ID" value="EJF46561.1"/>
    <property type="molecule type" value="Genomic_DNA"/>
</dbReference>
<dbReference type="SUPFAM" id="SSF46785">
    <property type="entry name" value="Winged helix' DNA-binding domain"/>
    <property type="match status" value="1"/>
</dbReference>
<dbReference type="GO" id="GO:0003677">
    <property type="term" value="F:DNA binding"/>
    <property type="evidence" value="ECO:0007669"/>
    <property type="project" value="UniProtKB-KW"/>
</dbReference>
<dbReference type="Gene3D" id="1.10.10.10">
    <property type="entry name" value="Winged helix-like DNA-binding domain superfamily/Winged helix DNA-binding domain"/>
    <property type="match status" value="1"/>
</dbReference>
<comment type="caution">
    <text evidence="6">The sequence shown here is derived from an EMBL/GenBank/DDBJ whole genome shotgun (WGS) entry which is preliminary data.</text>
</comment>
<dbReference type="InterPro" id="IPR036388">
    <property type="entry name" value="WH-like_DNA-bd_sf"/>
</dbReference>
<reference evidence="6 7" key="1">
    <citation type="submission" date="2012-05" db="EMBL/GenBank/DDBJ databases">
        <authorList>
            <person name="Harkins D.M."/>
            <person name="Madupu R."/>
            <person name="Durkin A.S."/>
            <person name="Torralba M."/>
            <person name="Methe B."/>
            <person name="Sutton G.G."/>
            <person name="Nelson K.E."/>
        </authorList>
    </citation>
    <scope>NUCLEOTIDE SEQUENCE [LARGE SCALE GENOMIC DNA]</scope>
    <source>
        <strain evidence="6 7">F0489</strain>
    </source>
</reference>
<evidence type="ECO:0000313" key="6">
    <source>
        <dbReference type="EMBL" id="EJF46561.1"/>
    </source>
</evidence>
<evidence type="ECO:0000259" key="5">
    <source>
        <dbReference type="PROSITE" id="PS50931"/>
    </source>
</evidence>
<evidence type="ECO:0000313" key="7">
    <source>
        <dbReference type="Proteomes" id="UP000002941"/>
    </source>
</evidence>
<gene>
    <name evidence="6" type="ORF">HMPREF1318_2106</name>
</gene>
<keyword evidence="3" id="KW-0238">DNA-binding</keyword>
<dbReference type="PATRIC" id="fig|1125718.3.peg.798"/>
<dbReference type="PANTHER" id="PTHR30579">
    <property type="entry name" value="TRANSCRIPTIONAL REGULATOR"/>
    <property type="match status" value="1"/>
</dbReference>
<name>J0XCY4_9ACTO</name>
<dbReference type="Gene3D" id="3.40.190.290">
    <property type="match status" value="1"/>
</dbReference>
<dbReference type="InterPro" id="IPR050176">
    <property type="entry name" value="LTTR"/>
</dbReference>
<sequence>MHPDQLAALEAITDTGTFEAAARRLGVSTSAVSQRIRALESALGRVVVQRGSPSAPTPDGEVVLRYARQQALLAAEMAVELALDDPTEAHAAVGARGPTEIELSVAINADSLATWFPAILREAAEWNCRLRLVVADENNTAELLRSGQVMCAVSSSGTRVAGCRVERLGAVSYSPVIAPGLLTGGVTASSLPVVRFDADDDLQDLALRAAGLPATAPRAIVPTAAGFAAAIEAGLGWGMLPAGQLADHPGLVAVPGLAGLDRTLFWHRWSIASASLDRLTTAVRRACPDQCREST</sequence>
<dbReference type="InterPro" id="IPR005119">
    <property type="entry name" value="LysR_subst-bd"/>
</dbReference>
<proteinExistence type="inferred from homology"/>
<dbReference type="SUPFAM" id="SSF53850">
    <property type="entry name" value="Periplasmic binding protein-like II"/>
    <property type="match status" value="1"/>
</dbReference>